<feature type="region of interest" description="Disordered" evidence="1">
    <location>
        <begin position="92"/>
        <end position="111"/>
    </location>
</feature>
<evidence type="ECO:0000313" key="3">
    <source>
        <dbReference type="Proteomes" id="UP000283269"/>
    </source>
</evidence>
<keyword evidence="3" id="KW-1185">Reference proteome</keyword>
<organism evidence="2 3">
    <name type="scientific">Psilocybe cyanescens</name>
    <dbReference type="NCBI Taxonomy" id="93625"/>
    <lineage>
        <taxon>Eukaryota</taxon>
        <taxon>Fungi</taxon>
        <taxon>Dikarya</taxon>
        <taxon>Basidiomycota</taxon>
        <taxon>Agaricomycotina</taxon>
        <taxon>Agaricomycetes</taxon>
        <taxon>Agaricomycetidae</taxon>
        <taxon>Agaricales</taxon>
        <taxon>Agaricineae</taxon>
        <taxon>Strophariaceae</taxon>
        <taxon>Psilocybe</taxon>
    </lineage>
</organism>
<dbReference type="Proteomes" id="UP000283269">
    <property type="component" value="Unassembled WGS sequence"/>
</dbReference>
<evidence type="ECO:0000313" key="2">
    <source>
        <dbReference type="EMBL" id="PPQ84004.1"/>
    </source>
</evidence>
<feature type="compositionally biased region" description="Polar residues" evidence="1">
    <location>
        <begin position="321"/>
        <end position="336"/>
    </location>
</feature>
<name>A0A409WZP6_PSICY</name>
<feature type="region of interest" description="Disordered" evidence="1">
    <location>
        <begin position="408"/>
        <end position="442"/>
    </location>
</feature>
<dbReference type="InParanoid" id="A0A409WZP6"/>
<dbReference type="Pfam" id="PF09729">
    <property type="entry name" value="Gti1_Pac2"/>
    <property type="match status" value="1"/>
</dbReference>
<evidence type="ECO:0000256" key="1">
    <source>
        <dbReference type="SAM" id="MobiDB-lite"/>
    </source>
</evidence>
<sequence>MTSNPDVPPFTGYVETTVNALRLIHAARQGVIPRITRRLNDSERRSMIKSGAVFVFSVEESGIKRWTDGLLWSPSRIVGNFLVYREINERTSSRGNHKKPYPSEDSPTRAMARKSSPDQICVGFKGHGADQGTFKAGGLIKKTITVTIDGSDLHLISYYTSEDIRSGKLKRPSTRSDIMGLYMPPQLFRLTNFRVPPKVEMGPDQKLRLVSEAEDHEPIDCKVEDQSYNIPSSPTWSSHTGSPTSPVENAFNSNSLYSLASGHSNGGSNVYGRSHTNERWPGQGQSEPLVGPNHRQDMAWSPSTSTLSSGHTMSRRREGSILQSENWSSINSQPNGRWQGHTHEPTNSSSGAYPDRPRIRPQHSYDEHQALHRRDTENTQHQQDYSVRYVAHPAATREGALQRLHWHTRDAPDVNRDLRRGTSQTSSSFSPSPTMPFSPQTYHTTPTYTSAWTSPDANLLNTPTLHPVSNQTVINYDGSYGSSTAISSPDEYAGVDDFHDS</sequence>
<feature type="compositionally biased region" description="Polar residues" evidence="1">
    <location>
        <begin position="226"/>
        <end position="247"/>
    </location>
</feature>
<feature type="region of interest" description="Disordered" evidence="1">
    <location>
        <begin position="479"/>
        <end position="501"/>
    </location>
</feature>
<feature type="compositionally biased region" description="Polar residues" evidence="1">
    <location>
        <begin position="301"/>
        <end position="312"/>
    </location>
</feature>
<dbReference type="PANTHER" id="PTHR28027">
    <property type="entry name" value="TRANSCRIPTIONAL REGULATOR MIT1"/>
    <property type="match status" value="1"/>
</dbReference>
<evidence type="ECO:0008006" key="4">
    <source>
        <dbReference type="Google" id="ProtNLM"/>
    </source>
</evidence>
<dbReference type="OrthoDB" id="5572844at2759"/>
<feature type="compositionally biased region" description="Low complexity" evidence="1">
    <location>
        <begin position="422"/>
        <end position="441"/>
    </location>
</feature>
<protein>
    <recommendedName>
        <fullName evidence="4">Gti1/Pac2 family protein</fullName>
    </recommendedName>
</protein>
<dbReference type="GO" id="GO:0003677">
    <property type="term" value="F:DNA binding"/>
    <property type="evidence" value="ECO:0007669"/>
    <property type="project" value="TreeGrafter"/>
</dbReference>
<reference evidence="2 3" key="1">
    <citation type="journal article" date="2018" name="Evol. Lett.">
        <title>Horizontal gene cluster transfer increased hallucinogenic mushroom diversity.</title>
        <authorList>
            <person name="Reynolds H.T."/>
            <person name="Vijayakumar V."/>
            <person name="Gluck-Thaler E."/>
            <person name="Korotkin H.B."/>
            <person name="Matheny P.B."/>
            <person name="Slot J.C."/>
        </authorList>
    </citation>
    <scope>NUCLEOTIDE SEQUENCE [LARGE SCALE GENOMIC DNA]</scope>
    <source>
        <strain evidence="2 3">2631</strain>
    </source>
</reference>
<dbReference type="InterPro" id="IPR018608">
    <property type="entry name" value="Gti1/Pac2"/>
</dbReference>
<accession>A0A409WZP6</accession>
<feature type="region of interest" description="Disordered" evidence="1">
    <location>
        <begin position="267"/>
        <end position="360"/>
    </location>
</feature>
<dbReference type="PANTHER" id="PTHR28027:SF2">
    <property type="entry name" value="TRANSCRIPTIONAL REGULATOR MIT1"/>
    <property type="match status" value="1"/>
</dbReference>
<comment type="caution">
    <text evidence="2">The sequence shown here is derived from an EMBL/GenBank/DDBJ whole genome shotgun (WGS) entry which is preliminary data.</text>
</comment>
<dbReference type="EMBL" id="NHYD01002942">
    <property type="protein sequence ID" value="PPQ84004.1"/>
    <property type="molecule type" value="Genomic_DNA"/>
</dbReference>
<dbReference type="AlphaFoldDB" id="A0A409WZP6"/>
<proteinExistence type="predicted"/>
<gene>
    <name evidence="2" type="ORF">CVT25_000550</name>
</gene>
<feature type="compositionally biased region" description="Basic and acidic residues" evidence="1">
    <location>
        <begin position="408"/>
        <end position="420"/>
    </location>
</feature>
<feature type="region of interest" description="Disordered" evidence="1">
    <location>
        <begin position="218"/>
        <end position="247"/>
    </location>
</feature>